<dbReference type="STRING" id="667725.A0A0L0G6P5"/>
<dbReference type="Proteomes" id="UP000054560">
    <property type="component" value="Unassembled WGS sequence"/>
</dbReference>
<evidence type="ECO:0000259" key="1">
    <source>
        <dbReference type="Pfam" id="PF00561"/>
    </source>
</evidence>
<dbReference type="SUPFAM" id="SSF53474">
    <property type="entry name" value="alpha/beta-Hydrolases"/>
    <property type="match status" value="1"/>
</dbReference>
<dbReference type="OrthoDB" id="19657at2759"/>
<dbReference type="InterPro" id="IPR000073">
    <property type="entry name" value="AB_hydrolase_1"/>
</dbReference>
<evidence type="ECO:0000313" key="2">
    <source>
        <dbReference type="EMBL" id="KNC84589.1"/>
    </source>
</evidence>
<dbReference type="Pfam" id="PF00561">
    <property type="entry name" value="Abhydrolase_1"/>
    <property type="match status" value="1"/>
</dbReference>
<dbReference type="RefSeq" id="XP_014158491.1">
    <property type="nucleotide sequence ID" value="XM_014303016.1"/>
</dbReference>
<dbReference type="PANTHER" id="PTHR43433:SF5">
    <property type="entry name" value="AB HYDROLASE-1 DOMAIN-CONTAINING PROTEIN"/>
    <property type="match status" value="1"/>
</dbReference>
<dbReference type="Gene3D" id="3.40.50.1820">
    <property type="entry name" value="alpha/beta hydrolase"/>
    <property type="match status" value="1"/>
</dbReference>
<dbReference type="GO" id="GO:0004806">
    <property type="term" value="F:triacylglycerol lipase activity"/>
    <property type="evidence" value="ECO:0007669"/>
    <property type="project" value="TreeGrafter"/>
</dbReference>
<accession>A0A0L0G6P5</accession>
<evidence type="ECO:0000313" key="3">
    <source>
        <dbReference type="Proteomes" id="UP000054560"/>
    </source>
</evidence>
<dbReference type="GeneID" id="25903712"/>
<dbReference type="EMBL" id="KQ241754">
    <property type="protein sequence ID" value="KNC84589.1"/>
    <property type="molecule type" value="Genomic_DNA"/>
</dbReference>
<dbReference type="eggNOG" id="ENOG502RXCZ">
    <property type="taxonomic scope" value="Eukaryota"/>
</dbReference>
<dbReference type="InterPro" id="IPR029058">
    <property type="entry name" value="AB_hydrolase_fold"/>
</dbReference>
<name>A0A0L0G6P5_9EUKA</name>
<keyword evidence="3" id="KW-1185">Reference proteome</keyword>
<protein>
    <recommendedName>
        <fullName evidence="1">AB hydrolase-1 domain-containing protein</fullName>
    </recommendedName>
</protein>
<feature type="domain" description="AB hydrolase-1" evidence="1">
    <location>
        <begin position="25"/>
        <end position="151"/>
    </location>
</feature>
<dbReference type="InterPro" id="IPR050471">
    <property type="entry name" value="AB_hydrolase"/>
</dbReference>
<gene>
    <name evidence="2" type="ORF">SARC_03208</name>
</gene>
<dbReference type="PANTHER" id="PTHR43433">
    <property type="entry name" value="HYDROLASE, ALPHA/BETA FOLD FAMILY PROTEIN"/>
    <property type="match status" value="1"/>
</dbReference>
<proteinExistence type="predicted"/>
<organism evidence="2 3">
    <name type="scientific">Sphaeroforma arctica JP610</name>
    <dbReference type="NCBI Taxonomy" id="667725"/>
    <lineage>
        <taxon>Eukaryota</taxon>
        <taxon>Ichthyosporea</taxon>
        <taxon>Ichthyophonida</taxon>
        <taxon>Sphaeroforma</taxon>
    </lineage>
</organism>
<dbReference type="AlphaFoldDB" id="A0A0L0G6P5"/>
<sequence>MPYANLKAGHKLYYDEFGASAGEAIVLVMGLNTQCIAWDDDFCELLSNDKKYRVVRFDNRDIGLSDKFETKEKYNIAAAYFKQMLRMKIKAPYSLVDMSNDVFGLMDCLNIDRAHIVGASMGGMISQICALQNQSRVLSMTSIMSTTSAHNLPSARFSLIRLMLKPKPVCVCLY</sequence>
<reference evidence="2 3" key="1">
    <citation type="submission" date="2011-02" db="EMBL/GenBank/DDBJ databases">
        <title>The Genome Sequence of Sphaeroforma arctica JP610.</title>
        <authorList>
            <consortium name="The Broad Institute Genome Sequencing Platform"/>
            <person name="Russ C."/>
            <person name="Cuomo C."/>
            <person name="Young S.K."/>
            <person name="Zeng Q."/>
            <person name="Gargeya S."/>
            <person name="Alvarado L."/>
            <person name="Berlin A."/>
            <person name="Chapman S.B."/>
            <person name="Chen Z."/>
            <person name="Freedman E."/>
            <person name="Gellesch M."/>
            <person name="Goldberg J."/>
            <person name="Griggs A."/>
            <person name="Gujja S."/>
            <person name="Heilman E."/>
            <person name="Heiman D."/>
            <person name="Howarth C."/>
            <person name="Mehta T."/>
            <person name="Neiman D."/>
            <person name="Pearson M."/>
            <person name="Roberts A."/>
            <person name="Saif S."/>
            <person name="Shea T."/>
            <person name="Shenoy N."/>
            <person name="Sisk P."/>
            <person name="Stolte C."/>
            <person name="Sykes S."/>
            <person name="White J."/>
            <person name="Yandava C."/>
            <person name="Burger G."/>
            <person name="Gray M.W."/>
            <person name="Holland P.W.H."/>
            <person name="King N."/>
            <person name="Lang F.B.F."/>
            <person name="Roger A.J."/>
            <person name="Ruiz-Trillo I."/>
            <person name="Haas B."/>
            <person name="Nusbaum C."/>
            <person name="Birren B."/>
        </authorList>
    </citation>
    <scope>NUCLEOTIDE SEQUENCE [LARGE SCALE GENOMIC DNA]</scope>
    <source>
        <strain evidence="2 3">JP610</strain>
    </source>
</reference>
<dbReference type="GO" id="GO:0046503">
    <property type="term" value="P:glycerolipid catabolic process"/>
    <property type="evidence" value="ECO:0007669"/>
    <property type="project" value="TreeGrafter"/>
</dbReference>